<dbReference type="Proteomes" id="UP000501240">
    <property type="component" value="Chromosome"/>
</dbReference>
<dbReference type="AlphaFoldDB" id="A0A7D4A3Q1"/>
<gene>
    <name evidence="2" type="ORF">ACTIVE_6051</name>
</gene>
<sequence length="146" mass="15051">MSNASTGPSGPQEFGWLLRQFASSTPGVTFALIVSSDGLALVESGPMPSEFTDPMAALTSGMISLGNNIAKHVGAGGCDQVMLKFASGHLLFMGIGQLAGLVVLVGEGANLGAVAHEMTKFVHGAGHVLTPQMRDDLRRMTEQAAP</sequence>
<keyword evidence="3" id="KW-1185">Reference proteome</keyword>
<evidence type="ECO:0000259" key="1">
    <source>
        <dbReference type="SMART" id="SM00960"/>
    </source>
</evidence>
<evidence type="ECO:0000313" key="3">
    <source>
        <dbReference type="Proteomes" id="UP000501240"/>
    </source>
</evidence>
<dbReference type="EMBL" id="CP053892">
    <property type="protein sequence ID" value="QKG24404.1"/>
    <property type="molecule type" value="Genomic_DNA"/>
</dbReference>
<dbReference type="Pfam" id="PF03259">
    <property type="entry name" value="Robl_LC7"/>
    <property type="match status" value="1"/>
</dbReference>
<organism evidence="2 3">
    <name type="scientific">Actinomadura verrucosospora</name>
    <dbReference type="NCBI Taxonomy" id="46165"/>
    <lineage>
        <taxon>Bacteria</taxon>
        <taxon>Bacillati</taxon>
        <taxon>Actinomycetota</taxon>
        <taxon>Actinomycetes</taxon>
        <taxon>Streptosporangiales</taxon>
        <taxon>Thermomonosporaceae</taxon>
        <taxon>Actinomadura</taxon>
    </lineage>
</organism>
<dbReference type="InterPro" id="IPR053141">
    <property type="entry name" value="Mycobact_SerProt_Inhib_Rv3364c"/>
</dbReference>
<dbReference type="RefSeq" id="WP_173098217.1">
    <property type="nucleotide sequence ID" value="NZ_CP053892.1"/>
</dbReference>
<feature type="domain" description="Roadblock/LAMTOR2" evidence="1">
    <location>
        <begin position="15"/>
        <end position="105"/>
    </location>
</feature>
<dbReference type="InterPro" id="IPR004942">
    <property type="entry name" value="Roadblock/LAMTOR2_dom"/>
</dbReference>
<accession>A0A7D4A3Q1</accession>
<proteinExistence type="predicted"/>
<dbReference type="SMART" id="SM00960">
    <property type="entry name" value="Robl_LC7"/>
    <property type="match status" value="1"/>
</dbReference>
<dbReference type="Gene3D" id="3.30.450.30">
    <property type="entry name" value="Dynein light chain 2a, cytoplasmic"/>
    <property type="match status" value="1"/>
</dbReference>
<dbReference type="PANTHER" id="PTHR36222">
    <property type="entry name" value="SERINE PROTEASE INHIBITOR RV3364C"/>
    <property type="match status" value="1"/>
</dbReference>
<evidence type="ECO:0000313" key="2">
    <source>
        <dbReference type="EMBL" id="QKG24404.1"/>
    </source>
</evidence>
<name>A0A7D4A3Q1_ACTVE</name>
<protein>
    <submittedName>
        <fullName evidence="2">Roadblock/LC7 family protein</fullName>
    </submittedName>
</protein>
<dbReference type="PANTHER" id="PTHR36222:SF1">
    <property type="entry name" value="SERINE PROTEASE INHIBITOR RV3364C"/>
    <property type="match status" value="1"/>
</dbReference>
<reference evidence="2 3" key="1">
    <citation type="submission" date="2020-05" db="EMBL/GenBank/DDBJ databases">
        <title>Actinomadura verrucosospora NRRL-B18236 (PFL_A860) Genome sequencing and assembly.</title>
        <authorList>
            <person name="Samborskyy M."/>
        </authorList>
    </citation>
    <scope>NUCLEOTIDE SEQUENCE [LARGE SCALE GENOMIC DNA]</scope>
    <source>
        <strain evidence="2 3">NRRL:B18236</strain>
    </source>
</reference>
<dbReference type="SUPFAM" id="SSF103196">
    <property type="entry name" value="Roadblock/LC7 domain"/>
    <property type="match status" value="1"/>
</dbReference>